<feature type="region of interest" description="Disordered" evidence="10">
    <location>
        <begin position="1369"/>
        <end position="1406"/>
    </location>
</feature>
<name>A0AAX4HFF6_9ASCO</name>
<feature type="domain" description="S1 motif" evidence="11">
    <location>
        <begin position="392"/>
        <end position="462"/>
    </location>
</feature>
<dbReference type="SMART" id="SM00386">
    <property type="entry name" value="HAT"/>
    <property type="match status" value="5"/>
</dbReference>
<dbReference type="InterPro" id="IPR012340">
    <property type="entry name" value="NA-bd_OB-fold"/>
</dbReference>
<dbReference type="RefSeq" id="XP_062879683.1">
    <property type="nucleotide sequence ID" value="XM_063023613.1"/>
</dbReference>
<dbReference type="InterPro" id="IPR003029">
    <property type="entry name" value="S1_domain"/>
</dbReference>
<dbReference type="SUPFAM" id="SSF48452">
    <property type="entry name" value="TPR-like"/>
    <property type="match status" value="2"/>
</dbReference>
<keyword evidence="3" id="KW-0698">rRNA processing</keyword>
<dbReference type="InterPro" id="IPR048059">
    <property type="entry name" value="Rrp5_S1_rpt_hs1_sc1"/>
</dbReference>
<feature type="domain" description="S1 motif" evidence="11">
    <location>
        <begin position="211"/>
        <end position="292"/>
    </location>
</feature>
<dbReference type="EMBL" id="CP138899">
    <property type="protein sequence ID" value="WPK27305.1"/>
    <property type="molecule type" value="Genomic_DNA"/>
</dbReference>
<dbReference type="KEGG" id="asau:88175746"/>
<feature type="compositionally biased region" description="Acidic residues" evidence="10">
    <location>
        <begin position="1369"/>
        <end position="1379"/>
    </location>
</feature>
<dbReference type="FunFam" id="1.25.40.10:FF:000065">
    <property type="entry name" value="Programmed cell death 11"/>
    <property type="match status" value="1"/>
</dbReference>
<feature type="domain" description="S1 motif" evidence="11">
    <location>
        <begin position="1045"/>
        <end position="1114"/>
    </location>
</feature>
<evidence type="ECO:0000256" key="1">
    <source>
        <dbReference type="ARBA" id="ARBA00004604"/>
    </source>
</evidence>
<evidence type="ECO:0000256" key="9">
    <source>
        <dbReference type="ARBA" id="ARBA00076674"/>
    </source>
</evidence>
<dbReference type="CDD" id="cd05693">
    <property type="entry name" value="S1_Rrp5_repeat_hs1_sc1"/>
    <property type="match status" value="1"/>
</dbReference>
<dbReference type="InterPro" id="IPR055430">
    <property type="entry name" value="HAT_Syf1_CNRKL1_C"/>
</dbReference>
<evidence type="ECO:0000313" key="12">
    <source>
        <dbReference type="EMBL" id="WPK27305.1"/>
    </source>
</evidence>
<evidence type="ECO:0000256" key="8">
    <source>
        <dbReference type="ARBA" id="ARBA00073619"/>
    </source>
</evidence>
<keyword evidence="4" id="KW-0597">Phosphoprotein</keyword>
<feature type="compositionally biased region" description="Acidic residues" evidence="10">
    <location>
        <begin position="1301"/>
        <end position="1339"/>
    </location>
</feature>
<feature type="region of interest" description="Disordered" evidence="10">
    <location>
        <begin position="1300"/>
        <end position="1352"/>
    </location>
</feature>
<evidence type="ECO:0000256" key="4">
    <source>
        <dbReference type="ARBA" id="ARBA00022553"/>
    </source>
</evidence>
<dbReference type="GO" id="GO:0006364">
    <property type="term" value="P:rRNA processing"/>
    <property type="evidence" value="ECO:0007669"/>
    <property type="project" value="UniProtKB-KW"/>
</dbReference>
<dbReference type="CDD" id="cd05708">
    <property type="entry name" value="S1_Rrp5_repeat_sc12"/>
    <property type="match status" value="1"/>
</dbReference>
<evidence type="ECO:0000256" key="3">
    <source>
        <dbReference type="ARBA" id="ARBA00022552"/>
    </source>
</evidence>
<sequence length="1675" mass="185090">MDSSAPASKLSSSEVSFPRGGGSVLSAVELKTISNKATEDVLFEQKAASTKKRPAAADQKNRKKQKNKKLSGAASKDDAELVEISHFTFKNMLPGAEVLGQIMAIHPNGLSLGFGDNLTGHVPITSISAEISEQLEKYSAADDSDEEDEEDPTQATSSFKPEMPKLAELFTVGKWLRATVIPDGDKKKSIHLTIVPETVNAHIEAADLDANTIVQGSVKSIEDHGVVFNLGLESTTGFMDKKELKKAGLTISSYKPGQVHLLSIATVNLRAVTVRPAENENFNKKTVATSVSTIDAIHPGLIVNARVSDNLDEGVVLRIFDMADATMTLPHAGEYTAASLKNHFAIGANVRARVIGVISEEGTKKFLLSRSPRIVEFKTGFNQELSESFPIGFIFDSKVEVVGMDREFLYISTGAGNIYGQVHKSHTDPEKIAGIEYPVGSQYRARVLGVNQFDNLLRLSFNPTTIDSKFASVDDITVGEYIPSAEIVQILPENKGVLVKIFGQFDALVPMKHLSDIKLVYPERKFKVGSKFKGRVLDKRGRKILVSLRKTLVNMEDDAVVAKMADLSVGLRTIAVVEKFVKGGAVVSFFNNLRAFLPNNEISESFVKDAADYLKQYQAVSVRILRFDAENEKISVTLRQSSELSDAQATHLETLQIGRSVVKATVAEKTKENIIVELDGSNLRGVIATCHLSDGNYEESRIVYKALEIGSSIDVIILEKDFKNRLVTVSAKKSLINAAKSETLPIHYEDLHVGLTVPGYVMSVTNMGIFVRFCGRLTGLVLPRNATSNPGEDLQKLFFKDQSVSCEVLKLDDENRRFLLSFGVGAEAEVAKTVRLKNPVDSSKKLLSDYSTSDITTGTVHSVESDHLNIKLADNLIGRIHASQCIESWDSIKNTKTPLSGFKVGQKIKAKVIGFYNTKTHKFSTSGFVGTSTTIELSSLASETSSSSPYKPAVLEDLKVGDEVVAYIDRYEHGVTCLNVAPGVPAQAALYDLSSDVLTFEKFETNFPVGAALKLKILRQDFKHRTLILSARDLEIESYSQLKVGDKMAAKIFKITDAFVLVELGKEVNALSDITEALSDYDQALADVFHVGQAVVATVTSVNAAEQKASVSLRSEKNPKDRAIKSIDDLKRGDLVKGFVKSISDVGLYVTLGRNISALVRVSDISDAFLADWKKFFKPNQCVLGKISQCKGEGRILMTLKESEVNGDLTSYKTFDELEVGQNYDGSVKQAMDFGVFVKLDGTANISGLCHRSEISDNVVENASALFGAGDRVKVKILKIDQDKKQLSLGMKASYFTDIQQDSDVEMEDAEDAESGDDEDNEEMVDFDESADEDNDEETEKANTAKSSAMTGLSTNGFDWTASILDQVEDDESSDDDADNFMNTDKKKRKAKKQVEDKTGEINSRAPQSVGDFERLLVGNPNSSILWMNYMSFQLQLGEIDKSREIAERALKTINYRDEQEKMNIWIAILNLENSFGSDESLAEAFKRSVQYMDSLTMHQKLIGIYQLSEKFDKAEQLFKTMTKKFSQNVAVWVLNGSFFFKREMADEAHQVLARALQALPKRDHIEIVRKFGQLEFSEGDPEQGRSLFEGLITDAPKRIDLWNVYIDQEIKQGDRDRVEALFERVITKKLSKKQAKFFFSKWLSFEEEKGDEQAAARVKALAIEFVQKQSKDEE</sequence>
<evidence type="ECO:0000313" key="13">
    <source>
        <dbReference type="Proteomes" id="UP001338582"/>
    </source>
</evidence>
<feature type="domain" description="S1 motif" evidence="11">
    <location>
        <begin position="95"/>
        <end position="195"/>
    </location>
</feature>
<dbReference type="SMART" id="SM00316">
    <property type="entry name" value="S1"/>
    <property type="match status" value="13"/>
</dbReference>
<dbReference type="InterPro" id="IPR011990">
    <property type="entry name" value="TPR-like_helical_dom_sf"/>
</dbReference>
<dbReference type="CDD" id="cd05702">
    <property type="entry name" value="S1_Rrp5_repeat_hs11_sc8"/>
    <property type="match status" value="1"/>
</dbReference>
<evidence type="ECO:0000256" key="6">
    <source>
        <dbReference type="ARBA" id="ARBA00023242"/>
    </source>
</evidence>
<dbReference type="PANTHER" id="PTHR23270">
    <property type="entry name" value="PROGRAMMED CELL DEATH PROTEIN 11 PRE-RRNA PROCESSING PROTEIN RRP5"/>
    <property type="match status" value="1"/>
</dbReference>
<reference evidence="12 13" key="1">
    <citation type="submission" date="2023-10" db="EMBL/GenBank/DDBJ databases">
        <title>Draft Genome Sequence of Candida saopaulonensis from a very Premature Infant with Sepsis.</title>
        <authorList>
            <person name="Ning Y."/>
            <person name="Dai R."/>
            <person name="Xiao M."/>
            <person name="Xu Y."/>
            <person name="Yan Q."/>
            <person name="Zhang L."/>
        </authorList>
    </citation>
    <scope>NUCLEOTIDE SEQUENCE [LARGE SCALE GENOMIC DNA]</scope>
    <source>
        <strain evidence="12 13">19XY460</strain>
    </source>
</reference>
<feature type="domain" description="S1 motif" evidence="11">
    <location>
        <begin position="754"/>
        <end position="823"/>
    </location>
</feature>
<feature type="domain" description="S1 motif" evidence="11">
    <location>
        <begin position="961"/>
        <end position="1032"/>
    </location>
</feature>
<keyword evidence="5" id="KW-0677">Repeat</keyword>
<evidence type="ECO:0000256" key="7">
    <source>
        <dbReference type="ARBA" id="ARBA00055575"/>
    </source>
</evidence>
<feature type="domain" description="S1 motif" evidence="11">
    <location>
        <begin position="659"/>
        <end position="732"/>
    </location>
</feature>
<comment type="function">
    <text evidence="7">Involved in the biogenesis of rRNA. Required for the formation of 18S and 5.8S rRNA.</text>
</comment>
<feature type="domain" description="S1 motif" evidence="11">
    <location>
        <begin position="853"/>
        <end position="913"/>
    </location>
</feature>
<dbReference type="SUPFAM" id="SSF50249">
    <property type="entry name" value="Nucleic acid-binding proteins"/>
    <property type="match status" value="13"/>
</dbReference>
<dbReference type="Pfam" id="PF23231">
    <property type="entry name" value="HAT_Syf1_CNRKL1_C"/>
    <property type="match status" value="1"/>
</dbReference>
<dbReference type="InterPro" id="IPR003107">
    <property type="entry name" value="HAT"/>
</dbReference>
<dbReference type="Proteomes" id="UP001338582">
    <property type="component" value="Chromosome 6"/>
</dbReference>
<feature type="domain" description="S1 motif" evidence="11">
    <location>
        <begin position="1133"/>
        <end position="1201"/>
    </location>
</feature>
<feature type="domain" description="S1 motif" evidence="11">
    <location>
        <begin position="1221"/>
        <end position="1292"/>
    </location>
</feature>
<feature type="compositionally biased region" description="Acidic residues" evidence="10">
    <location>
        <begin position="142"/>
        <end position="152"/>
    </location>
</feature>
<protein>
    <recommendedName>
        <fullName evidence="8">rRNA biogenesis protein RRP5</fullName>
    </recommendedName>
    <alternativeName>
        <fullName evidence="9">Ribosomal RNA-processing protein 5</fullName>
    </alternativeName>
</protein>
<dbReference type="InterPro" id="IPR045209">
    <property type="entry name" value="Rrp5"/>
</dbReference>
<feature type="compositionally biased region" description="Low complexity" evidence="10">
    <location>
        <begin position="1"/>
        <end position="16"/>
    </location>
</feature>
<dbReference type="GO" id="GO:0032040">
    <property type="term" value="C:small-subunit processome"/>
    <property type="evidence" value="ECO:0007669"/>
    <property type="project" value="TreeGrafter"/>
</dbReference>
<evidence type="ECO:0000256" key="2">
    <source>
        <dbReference type="ARBA" id="ARBA00022517"/>
    </source>
</evidence>
<dbReference type="FunFam" id="2.40.50.140:FF:000103">
    <property type="entry name" value="protein RRP5 homolog"/>
    <property type="match status" value="2"/>
</dbReference>
<feature type="domain" description="S1 motif" evidence="11">
    <location>
        <begin position="570"/>
        <end position="639"/>
    </location>
</feature>
<dbReference type="Gene3D" id="2.40.50.140">
    <property type="entry name" value="Nucleic acid-binding proteins"/>
    <property type="match status" value="10"/>
</dbReference>
<dbReference type="PANTHER" id="PTHR23270:SF10">
    <property type="entry name" value="PROTEIN RRP5 HOMOLOG"/>
    <property type="match status" value="1"/>
</dbReference>
<feature type="domain" description="S1 motif" evidence="11">
    <location>
        <begin position="479"/>
        <end position="549"/>
    </location>
</feature>
<accession>A0AAX4HFF6</accession>
<dbReference type="Pfam" id="PF00575">
    <property type="entry name" value="S1"/>
    <property type="match status" value="3"/>
</dbReference>
<keyword evidence="2" id="KW-0690">Ribosome biogenesis</keyword>
<dbReference type="InterPro" id="IPR048058">
    <property type="entry name" value="Rrp5_S1_rpt_hs11_sc8"/>
</dbReference>
<organism evidence="12 13">
    <name type="scientific">Australozyma saopauloensis</name>
    <dbReference type="NCBI Taxonomy" id="291208"/>
    <lineage>
        <taxon>Eukaryota</taxon>
        <taxon>Fungi</taxon>
        <taxon>Dikarya</taxon>
        <taxon>Ascomycota</taxon>
        <taxon>Saccharomycotina</taxon>
        <taxon>Pichiomycetes</taxon>
        <taxon>Metschnikowiaceae</taxon>
        <taxon>Australozyma</taxon>
    </lineage>
</organism>
<feature type="region of interest" description="Disordered" evidence="10">
    <location>
        <begin position="136"/>
        <end position="160"/>
    </location>
</feature>
<evidence type="ECO:0000259" key="11">
    <source>
        <dbReference type="PROSITE" id="PS50126"/>
    </source>
</evidence>
<dbReference type="FunFam" id="2.40.50.140:FF:000155">
    <property type="entry name" value="rRNA biogenesis protein RRP5"/>
    <property type="match status" value="1"/>
</dbReference>
<comment type="subcellular location">
    <subcellularLocation>
        <location evidence="1">Nucleus</location>
        <location evidence="1">Nucleolus</location>
    </subcellularLocation>
</comment>
<feature type="region of interest" description="Disordered" evidence="10">
    <location>
        <begin position="45"/>
        <end position="75"/>
    </location>
</feature>
<proteinExistence type="predicted"/>
<dbReference type="PROSITE" id="PS50126">
    <property type="entry name" value="S1"/>
    <property type="match status" value="13"/>
</dbReference>
<feature type="compositionally biased region" description="Polar residues" evidence="10">
    <location>
        <begin position="1342"/>
        <end position="1352"/>
    </location>
</feature>
<evidence type="ECO:0000256" key="5">
    <source>
        <dbReference type="ARBA" id="ARBA00022737"/>
    </source>
</evidence>
<dbReference type="GeneID" id="88175746"/>
<feature type="region of interest" description="Disordered" evidence="10">
    <location>
        <begin position="1"/>
        <end position="22"/>
    </location>
</feature>
<feature type="domain" description="S1 motif" evidence="11">
    <location>
        <begin position="300"/>
        <end position="371"/>
    </location>
</feature>
<dbReference type="FunFam" id="2.40.50.140:FF:000196">
    <property type="entry name" value="rRNA biogenesis protein RRP5"/>
    <property type="match status" value="1"/>
</dbReference>
<keyword evidence="6" id="KW-0539">Nucleus</keyword>
<keyword evidence="13" id="KW-1185">Reference proteome</keyword>
<dbReference type="Gene3D" id="1.25.40.10">
    <property type="entry name" value="Tetratricopeptide repeat domain"/>
    <property type="match status" value="1"/>
</dbReference>
<dbReference type="GO" id="GO:0003723">
    <property type="term" value="F:RNA binding"/>
    <property type="evidence" value="ECO:0007669"/>
    <property type="project" value="TreeGrafter"/>
</dbReference>
<gene>
    <name evidence="12" type="ORF">PUMCH_004686</name>
</gene>
<evidence type="ECO:0000256" key="10">
    <source>
        <dbReference type="SAM" id="MobiDB-lite"/>
    </source>
</evidence>